<dbReference type="STRING" id="218821.SAMN05421837_103373"/>
<evidence type="ECO:0000256" key="1">
    <source>
        <dbReference type="ARBA" id="ARBA00022603"/>
    </source>
</evidence>
<dbReference type="Proteomes" id="UP000198878">
    <property type="component" value="Unassembled WGS sequence"/>
</dbReference>
<evidence type="ECO:0000259" key="4">
    <source>
        <dbReference type="Pfam" id="PF13649"/>
    </source>
</evidence>
<keyword evidence="3" id="KW-0949">S-adenosyl-L-methionine</keyword>
<dbReference type="PANTHER" id="PTHR43464">
    <property type="entry name" value="METHYLTRANSFERASE"/>
    <property type="match status" value="1"/>
</dbReference>
<dbReference type="Pfam" id="PF13649">
    <property type="entry name" value="Methyltransf_25"/>
    <property type="match status" value="1"/>
</dbReference>
<dbReference type="GO" id="GO:0032259">
    <property type="term" value="P:methylation"/>
    <property type="evidence" value="ECO:0007669"/>
    <property type="project" value="UniProtKB-KW"/>
</dbReference>
<evidence type="ECO:0000256" key="2">
    <source>
        <dbReference type="ARBA" id="ARBA00022679"/>
    </source>
</evidence>
<dbReference type="InterPro" id="IPR029063">
    <property type="entry name" value="SAM-dependent_MTases_sf"/>
</dbReference>
<dbReference type="CDD" id="cd02440">
    <property type="entry name" value="AdoMet_MTases"/>
    <property type="match status" value="1"/>
</dbReference>
<evidence type="ECO:0000256" key="3">
    <source>
        <dbReference type="ARBA" id="ARBA00022691"/>
    </source>
</evidence>
<reference evidence="6" key="1">
    <citation type="submission" date="2016-10" db="EMBL/GenBank/DDBJ databases">
        <authorList>
            <person name="Varghese N."/>
            <person name="Submissions S."/>
        </authorList>
    </citation>
    <scope>NUCLEOTIDE SEQUENCE [LARGE SCALE GENOMIC DNA]</scope>
    <source>
        <strain evidence="6">DSM 44654</strain>
    </source>
</reference>
<gene>
    <name evidence="5" type="ORF">SAMN05421837_103373</name>
</gene>
<dbReference type="EMBL" id="FNUJ01000003">
    <property type="protein sequence ID" value="SEF26522.1"/>
    <property type="molecule type" value="Genomic_DNA"/>
</dbReference>
<dbReference type="PANTHER" id="PTHR43464:SF19">
    <property type="entry name" value="UBIQUINONE BIOSYNTHESIS O-METHYLTRANSFERASE, MITOCHONDRIAL"/>
    <property type="match status" value="1"/>
</dbReference>
<protein>
    <submittedName>
        <fullName evidence="5">Methyltransferase domain-containing protein</fullName>
    </submittedName>
</protein>
<accession>A0A1H5QK26</accession>
<dbReference type="AlphaFoldDB" id="A0A1H5QK26"/>
<evidence type="ECO:0000313" key="6">
    <source>
        <dbReference type="Proteomes" id="UP000198878"/>
    </source>
</evidence>
<proteinExistence type="predicted"/>
<evidence type="ECO:0000313" key="5">
    <source>
        <dbReference type="EMBL" id="SEF26522.1"/>
    </source>
</evidence>
<keyword evidence="2 5" id="KW-0808">Transferase</keyword>
<dbReference type="SUPFAM" id="SSF53335">
    <property type="entry name" value="S-adenosyl-L-methionine-dependent methyltransferases"/>
    <property type="match status" value="1"/>
</dbReference>
<dbReference type="RefSeq" id="WP_158104071.1">
    <property type="nucleotide sequence ID" value="NZ_FNUJ01000003.1"/>
</dbReference>
<keyword evidence="6" id="KW-1185">Reference proteome</keyword>
<keyword evidence="1 5" id="KW-0489">Methyltransferase</keyword>
<organism evidence="5 6">
    <name type="scientific">Amycolatopsis pretoriensis</name>
    <dbReference type="NCBI Taxonomy" id="218821"/>
    <lineage>
        <taxon>Bacteria</taxon>
        <taxon>Bacillati</taxon>
        <taxon>Actinomycetota</taxon>
        <taxon>Actinomycetes</taxon>
        <taxon>Pseudonocardiales</taxon>
        <taxon>Pseudonocardiaceae</taxon>
        <taxon>Amycolatopsis</taxon>
    </lineage>
</organism>
<sequence length="230" mass="24468">MIEFCSEARHRDYDLAYRGETALGEQLPWDIPGPQPAFVDIERAGLIRGAVLDCGCGTGENALFLASKGYAVTGVDLAPTAISRARQKSAERAIDVAFAVADALELAGYEECFDTVVDSGMAHVFGSGELPRYAAALHHACRPDAVLFVLGIDEQHASGSRLSEAVSRLAEDEPGPGARTLPMIDEDSLREAFADGWTVGSIGEANMRAVLPHAGRDTVVPALLAQFVRV</sequence>
<dbReference type="Gene3D" id="3.40.50.150">
    <property type="entry name" value="Vaccinia Virus protein VP39"/>
    <property type="match status" value="1"/>
</dbReference>
<dbReference type="OrthoDB" id="3825914at2"/>
<dbReference type="InterPro" id="IPR041698">
    <property type="entry name" value="Methyltransf_25"/>
</dbReference>
<dbReference type="GO" id="GO:0008168">
    <property type="term" value="F:methyltransferase activity"/>
    <property type="evidence" value="ECO:0007669"/>
    <property type="project" value="UniProtKB-KW"/>
</dbReference>
<feature type="domain" description="Methyltransferase" evidence="4">
    <location>
        <begin position="51"/>
        <end position="144"/>
    </location>
</feature>
<name>A0A1H5QK26_9PSEU</name>